<dbReference type="Gene3D" id="1.10.468.10">
    <property type="entry name" value="Photosynthetic Reaction Center, subunit C, domain 2"/>
    <property type="match status" value="1"/>
</dbReference>
<keyword evidence="10" id="KW-0408">Iron</keyword>
<keyword evidence="12" id="KW-0732">Signal</keyword>
<name>A0A8A4TJA0_SULCO</name>
<gene>
    <name evidence="13" type="ORF">J3U87_31380</name>
</gene>
<organism evidence="13 14">
    <name type="scientific">Sulfidibacter corallicola</name>
    <dbReference type="NCBI Taxonomy" id="2818388"/>
    <lineage>
        <taxon>Bacteria</taxon>
        <taxon>Pseudomonadati</taxon>
        <taxon>Acidobacteriota</taxon>
        <taxon>Holophagae</taxon>
        <taxon>Acanthopleuribacterales</taxon>
        <taxon>Acanthopleuribacteraceae</taxon>
        <taxon>Sulfidibacter</taxon>
    </lineage>
</organism>
<evidence type="ECO:0000256" key="5">
    <source>
        <dbReference type="ARBA" id="ARBA00022617"/>
    </source>
</evidence>
<evidence type="ECO:0000256" key="2">
    <source>
        <dbReference type="ARBA" id="ARBA00015978"/>
    </source>
</evidence>
<dbReference type="SUPFAM" id="SSF48695">
    <property type="entry name" value="Multiheme cytochromes"/>
    <property type="match status" value="1"/>
</dbReference>
<dbReference type="KEGG" id="scor:J3U87_31380"/>
<evidence type="ECO:0000256" key="4">
    <source>
        <dbReference type="ARBA" id="ARBA00022531"/>
    </source>
</evidence>
<dbReference type="GO" id="GO:0019684">
    <property type="term" value="P:photosynthesis, light reaction"/>
    <property type="evidence" value="ECO:0007669"/>
    <property type="project" value="InterPro"/>
</dbReference>
<dbReference type="NCBIfam" id="NF033196">
    <property type="entry name" value="c_type_nonphoto"/>
    <property type="match status" value="1"/>
</dbReference>
<keyword evidence="8 11" id="KW-0802">TPR repeat</keyword>
<dbReference type="AlphaFoldDB" id="A0A8A4TJA0"/>
<dbReference type="Pfam" id="PF07719">
    <property type="entry name" value="TPR_2"/>
    <property type="match status" value="1"/>
</dbReference>
<dbReference type="InterPro" id="IPR003158">
    <property type="entry name" value="Photosyn_RC_cyt_c-su"/>
</dbReference>
<evidence type="ECO:0000256" key="7">
    <source>
        <dbReference type="ARBA" id="ARBA00022737"/>
    </source>
</evidence>
<keyword evidence="3" id="KW-0813">Transport</keyword>
<keyword evidence="9" id="KW-0249">Electron transport</keyword>
<dbReference type="InterPro" id="IPR019734">
    <property type="entry name" value="TPR_rpt"/>
</dbReference>
<dbReference type="PROSITE" id="PS50005">
    <property type="entry name" value="TPR"/>
    <property type="match status" value="1"/>
</dbReference>
<dbReference type="PROSITE" id="PS50293">
    <property type="entry name" value="TPR_REGION"/>
    <property type="match status" value="1"/>
</dbReference>
<dbReference type="GO" id="GO:0030077">
    <property type="term" value="C:plasma membrane light-harvesting complex"/>
    <property type="evidence" value="ECO:0007669"/>
    <property type="project" value="InterPro"/>
</dbReference>
<dbReference type="Pfam" id="PF02276">
    <property type="entry name" value="CytoC_RC"/>
    <property type="match status" value="1"/>
</dbReference>
<dbReference type="RefSeq" id="WP_237379740.1">
    <property type="nucleotide sequence ID" value="NZ_CP071793.1"/>
</dbReference>
<feature type="signal peptide" evidence="12">
    <location>
        <begin position="1"/>
        <end position="18"/>
    </location>
</feature>
<dbReference type="SUPFAM" id="SSF48452">
    <property type="entry name" value="TPR-like"/>
    <property type="match status" value="1"/>
</dbReference>
<keyword evidence="5" id="KW-0349">Heme</keyword>
<protein>
    <recommendedName>
        <fullName evidence="2">Photosynthetic reaction center cytochrome c subunit</fullName>
    </recommendedName>
</protein>
<evidence type="ECO:0000256" key="9">
    <source>
        <dbReference type="ARBA" id="ARBA00022982"/>
    </source>
</evidence>
<accession>A0A8A4TJA0</accession>
<dbReference type="Gene3D" id="1.25.40.10">
    <property type="entry name" value="Tetratricopeptide repeat domain"/>
    <property type="match status" value="1"/>
</dbReference>
<keyword evidence="7" id="KW-0677">Repeat</keyword>
<keyword evidence="14" id="KW-1185">Reference proteome</keyword>
<evidence type="ECO:0000256" key="10">
    <source>
        <dbReference type="ARBA" id="ARBA00023004"/>
    </source>
</evidence>
<sequence>MRCAFLCVFVLSGPLVSAQIPDEFTNLKVLPEDISKQDLMGYMRSWSMDLGVRCAHCHAGTSEKLNDLDFASDEKKTKKIARSMFKMLEEINAQFFEPHQKQIGCYTCHDGTNDPRKLEDRLMAVYEERGIEGLEAEYREVRQKYYGKGGYNFGPWAALGAAADRLTAKEAYADAKRAHEINLEFHPNHDYSHFVIGCYHMYVGPELEKARASYRAAMKANASWTPKRLIHFAGKMHERGMPERGVAVLRILTELAPQLPDGYFSLGRALTEQGDKAGAEEAFRKALELKPDHAAASDALSKLNSEDD</sequence>
<comment type="function">
    <text evidence="1">The reaction center of purple bacteria contains a tightly bound cytochrome molecule which re-reduces the photo oxidized primary electron donor.</text>
</comment>
<evidence type="ECO:0000256" key="8">
    <source>
        <dbReference type="ARBA" id="ARBA00022803"/>
    </source>
</evidence>
<dbReference type="GO" id="GO:0009055">
    <property type="term" value="F:electron transfer activity"/>
    <property type="evidence" value="ECO:0007669"/>
    <property type="project" value="InterPro"/>
</dbReference>
<evidence type="ECO:0000256" key="11">
    <source>
        <dbReference type="PROSITE-ProRule" id="PRU00339"/>
    </source>
</evidence>
<dbReference type="GO" id="GO:0020037">
    <property type="term" value="F:heme binding"/>
    <property type="evidence" value="ECO:0007669"/>
    <property type="project" value="InterPro"/>
</dbReference>
<dbReference type="EMBL" id="CP071793">
    <property type="protein sequence ID" value="QTD50109.1"/>
    <property type="molecule type" value="Genomic_DNA"/>
</dbReference>
<evidence type="ECO:0000256" key="3">
    <source>
        <dbReference type="ARBA" id="ARBA00022448"/>
    </source>
</evidence>
<feature type="chain" id="PRO_5035184957" description="Photosynthetic reaction center cytochrome c subunit" evidence="12">
    <location>
        <begin position="19"/>
        <end position="308"/>
    </location>
</feature>
<keyword evidence="4" id="KW-0602">Photosynthesis</keyword>
<dbReference type="InterPro" id="IPR011990">
    <property type="entry name" value="TPR-like_helical_dom_sf"/>
</dbReference>
<evidence type="ECO:0000256" key="12">
    <source>
        <dbReference type="SAM" id="SignalP"/>
    </source>
</evidence>
<feature type="repeat" description="TPR" evidence="11">
    <location>
        <begin position="260"/>
        <end position="293"/>
    </location>
</feature>
<evidence type="ECO:0000313" key="14">
    <source>
        <dbReference type="Proteomes" id="UP000663929"/>
    </source>
</evidence>
<reference evidence="13" key="1">
    <citation type="submission" date="2021-03" db="EMBL/GenBank/DDBJ databases">
        <title>Acanthopleuribacteraceae sp. M133.</title>
        <authorList>
            <person name="Wang G."/>
        </authorList>
    </citation>
    <scope>NUCLEOTIDE SEQUENCE</scope>
    <source>
        <strain evidence="13">M133</strain>
    </source>
</reference>
<dbReference type="SMART" id="SM00028">
    <property type="entry name" value="TPR"/>
    <property type="match status" value="1"/>
</dbReference>
<dbReference type="GO" id="GO:0005506">
    <property type="term" value="F:iron ion binding"/>
    <property type="evidence" value="ECO:0007669"/>
    <property type="project" value="InterPro"/>
</dbReference>
<proteinExistence type="predicted"/>
<dbReference type="Proteomes" id="UP000663929">
    <property type="component" value="Chromosome"/>
</dbReference>
<dbReference type="InterPro" id="IPR023119">
    <property type="entry name" value="Multihaem_cyt_PRC_cyt_su-like"/>
</dbReference>
<dbReference type="InterPro" id="IPR036280">
    <property type="entry name" value="Multihaem_cyt_sf"/>
</dbReference>
<dbReference type="InterPro" id="IPR013105">
    <property type="entry name" value="TPR_2"/>
</dbReference>
<evidence type="ECO:0000313" key="13">
    <source>
        <dbReference type="EMBL" id="QTD50109.1"/>
    </source>
</evidence>
<evidence type="ECO:0000256" key="6">
    <source>
        <dbReference type="ARBA" id="ARBA00022723"/>
    </source>
</evidence>
<keyword evidence="6" id="KW-0479">Metal-binding</keyword>
<evidence type="ECO:0000256" key="1">
    <source>
        <dbReference type="ARBA" id="ARBA00003196"/>
    </source>
</evidence>